<dbReference type="InterPro" id="IPR006680">
    <property type="entry name" value="Amidohydro-rel"/>
</dbReference>
<gene>
    <name evidence="14" type="primary">nagA</name>
    <name evidence="14" type="ordered locus">AXY_21410</name>
</gene>
<dbReference type="Gene3D" id="2.30.40.10">
    <property type="entry name" value="Urease, subunit C, domain 1"/>
    <property type="match status" value="1"/>
</dbReference>
<keyword evidence="6 9" id="KW-0119">Carbohydrate metabolism</keyword>
<comment type="pathway">
    <text evidence="8">Amino-sugar metabolism; N-acetylneuraminate degradation; D-fructose 6-phosphate from N-acetylneuraminate: step 4/5.</text>
</comment>
<feature type="active site" description="Proton donor/acceptor" evidence="10">
    <location>
        <position position="273"/>
    </location>
</feature>
<accession>K0J804</accession>
<feature type="binding site" evidence="12">
    <location>
        <position position="128"/>
    </location>
    <ligand>
        <name>Zn(2+)</name>
        <dbReference type="ChEBI" id="CHEBI:29105"/>
    </ligand>
</feature>
<evidence type="ECO:0000256" key="7">
    <source>
        <dbReference type="ARBA" id="ARBA00047647"/>
    </source>
</evidence>
<dbReference type="OrthoDB" id="9776488at2"/>
<dbReference type="NCBIfam" id="TIGR00221">
    <property type="entry name" value="nagA"/>
    <property type="match status" value="1"/>
</dbReference>
<evidence type="ECO:0000256" key="3">
    <source>
        <dbReference type="ARBA" id="ARBA00018029"/>
    </source>
</evidence>
<feature type="binding site" evidence="11">
    <location>
        <begin position="218"/>
        <end position="219"/>
    </location>
    <ligand>
        <name>substrate</name>
    </ligand>
</feature>
<dbReference type="PIRSF" id="PIRSF038994">
    <property type="entry name" value="NagA"/>
    <property type="match status" value="1"/>
</dbReference>
<evidence type="ECO:0000256" key="1">
    <source>
        <dbReference type="ARBA" id="ARBA00010716"/>
    </source>
</evidence>
<evidence type="ECO:0000313" key="15">
    <source>
        <dbReference type="Proteomes" id="UP000006294"/>
    </source>
</evidence>
<evidence type="ECO:0000256" key="5">
    <source>
        <dbReference type="ARBA" id="ARBA00022801"/>
    </source>
</evidence>
<evidence type="ECO:0000256" key="12">
    <source>
        <dbReference type="PIRSR" id="PIRSR038994-3"/>
    </source>
</evidence>
<protein>
    <recommendedName>
        <fullName evidence="3">N-acetylglucosamine-6-phosphate deacetylase</fullName>
        <ecNumber evidence="2">3.5.1.25</ecNumber>
    </recommendedName>
</protein>
<evidence type="ECO:0000256" key="11">
    <source>
        <dbReference type="PIRSR" id="PIRSR038994-2"/>
    </source>
</evidence>
<dbReference type="Proteomes" id="UP000006294">
    <property type="component" value="Chromosome"/>
</dbReference>
<feature type="binding site" evidence="11">
    <location>
        <position position="250"/>
    </location>
    <ligand>
        <name>substrate</name>
    </ligand>
</feature>
<keyword evidence="15" id="KW-1185">Reference proteome</keyword>
<feature type="binding site" evidence="12">
    <location>
        <position position="215"/>
    </location>
    <ligand>
        <name>Zn(2+)</name>
        <dbReference type="ChEBI" id="CHEBI:29105"/>
    </ligand>
</feature>
<dbReference type="CDD" id="cd00854">
    <property type="entry name" value="NagA"/>
    <property type="match status" value="1"/>
</dbReference>
<feature type="binding site" evidence="11">
    <location>
        <position position="139"/>
    </location>
    <ligand>
        <name>substrate</name>
    </ligand>
</feature>
<dbReference type="KEGG" id="axl:AXY_21410"/>
<dbReference type="GO" id="GO:0006046">
    <property type="term" value="P:N-acetylglucosamine catabolic process"/>
    <property type="evidence" value="ECO:0007669"/>
    <property type="project" value="TreeGrafter"/>
</dbReference>
<dbReference type="GO" id="GO:0008448">
    <property type="term" value="F:N-acetylglucosamine-6-phosphate deacetylase activity"/>
    <property type="evidence" value="ECO:0007669"/>
    <property type="project" value="UniProtKB-EC"/>
</dbReference>
<feature type="binding site" evidence="11">
    <location>
        <position position="226"/>
    </location>
    <ligand>
        <name>substrate</name>
    </ligand>
</feature>
<evidence type="ECO:0000256" key="8">
    <source>
        <dbReference type="ARBA" id="ARBA00060590"/>
    </source>
</evidence>
<reference evidence="14 15" key="1">
    <citation type="submission" date="2011-01" db="EMBL/GenBank/DDBJ databases">
        <title>Whole genome sequence of Amphibacillus xylinus NBRC 15112.</title>
        <authorList>
            <person name="Nakazawa H."/>
            <person name="Katano Y."/>
            <person name="Nakamura S."/>
            <person name="Sasagawa M."/>
            <person name="Fukada J."/>
            <person name="Arai T."/>
            <person name="Sasakura N."/>
            <person name="Mochizuki D."/>
            <person name="Hosoyama A."/>
            <person name="Harada K."/>
            <person name="Horikawa H."/>
            <person name="Kato Y."/>
            <person name="Harada T."/>
            <person name="Sasaki K."/>
            <person name="Sekiguchi M."/>
            <person name="Hodoyama M."/>
            <person name="Nishiko R."/>
            <person name="Narita H."/>
            <person name="Hanamaki A."/>
            <person name="Hata C."/>
            <person name="Konno Y."/>
            <person name="Niimura Y."/>
            <person name="Yamazaki S."/>
            <person name="Fujita N."/>
        </authorList>
    </citation>
    <scope>NUCLEOTIDE SEQUENCE [LARGE SCALE GENOMIC DNA]</scope>
    <source>
        <strain evidence="15">ATCC 51415 / DSM 6626 / JCM 7361 / LMG 17667 / NBRC 15112 / Ep01</strain>
    </source>
</reference>
<dbReference type="STRING" id="698758.AXY_21410"/>
<dbReference type="SUPFAM" id="SSF51556">
    <property type="entry name" value="Metallo-dependent hydrolases"/>
    <property type="match status" value="1"/>
</dbReference>
<dbReference type="HOGENOM" id="CLU_032482_2_1_9"/>
<name>K0J804_AMPXN</name>
<dbReference type="RefSeq" id="WP_015010856.1">
    <property type="nucleotide sequence ID" value="NC_018704.1"/>
</dbReference>
<dbReference type="SUPFAM" id="SSF51338">
    <property type="entry name" value="Composite domain of metallo-dependent hydrolases"/>
    <property type="match status" value="1"/>
</dbReference>
<dbReference type="InterPro" id="IPR011059">
    <property type="entry name" value="Metal-dep_hydrolase_composite"/>
</dbReference>
<dbReference type="InterPro" id="IPR003764">
    <property type="entry name" value="GlcNAc_6-P_deAcase"/>
</dbReference>
<feature type="binding site" evidence="12">
    <location>
        <position position="194"/>
    </location>
    <ligand>
        <name>Zn(2+)</name>
        <dbReference type="ChEBI" id="CHEBI:29105"/>
    </ligand>
</feature>
<dbReference type="AlphaFoldDB" id="K0J804"/>
<dbReference type="InterPro" id="IPR032466">
    <property type="entry name" value="Metal_Hydrolase"/>
</dbReference>
<dbReference type="eggNOG" id="COG1820">
    <property type="taxonomic scope" value="Bacteria"/>
</dbReference>
<dbReference type="PATRIC" id="fig|698758.3.peg.2151"/>
<comment type="catalytic activity">
    <reaction evidence="7">
        <text>N-acetyl-D-glucosamine 6-phosphate + H2O = D-glucosamine 6-phosphate + acetate</text>
        <dbReference type="Rhea" id="RHEA:22936"/>
        <dbReference type="ChEBI" id="CHEBI:15377"/>
        <dbReference type="ChEBI" id="CHEBI:30089"/>
        <dbReference type="ChEBI" id="CHEBI:57513"/>
        <dbReference type="ChEBI" id="CHEBI:58725"/>
        <dbReference type="EC" id="3.5.1.25"/>
    </reaction>
</comment>
<evidence type="ECO:0000256" key="9">
    <source>
        <dbReference type="PIRNR" id="PIRNR038994"/>
    </source>
</evidence>
<evidence type="ECO:0000256" key="10">
    <source>
        <dbReference type="PIRSR" id="PIRSR038994-1"/>
    </source>
</evidence>
<dbReference type="Pfam" id="PF01979">
    <property type="entry name" value="Amidohydro_1"/>
    <property type="match status" value="1"/>
</dbReference>
<evidence type="ECO:0000256" key="2">
    <source>
        <dbReference type="ARBA" id="ARBA00011899"/>
    </source>
</evidence>
<dbReference type="PANTHER" id="PTHR11113">
    <property type="entry name" value="N-ACETYLGLUCOSAMINE-6-PHOSPHATE DEACETYLASE"/>
    <property type="match status" value="1"/>
</dbReference>
<dbReference type="PANTHER" id="PTHR11113:SF14">
    <property type="entry name" value="N-ACETYLGLUCOSAMINE-6-PHOSPHATE DEACETYLASE"/>
    <property type="match status" value="1"/>
</dbReference>
<keyword evidence="5 9" id="KW-0378">Hydrolase</keyword>
<organism evidence="14 15">
    <name type="scientific">Amphibacillus xylanus (strain ATCC 51415 / DSM 6626 / JCM 7361 / LMG 17667 / NBRC 15112 / Ep01)</name>
    <dbReference type="NCBI Taxonomy" id="698758"/>
    <lineage>
        <taxon>Bacteria</taxon>
        <taxon>Bacillati</taxon>
        <taxon>Bacillota</taxon>
        <taxon>Bacilli</taxon>
        <taxon>Bacillales</taxon>
        <taxon>Bacillaceae</taxon>
        <taxon>Amphibacillus</taxon>
    </lineage>
</organism>
<evidence type="ECO:0000259" key="13">
    <source>
        <dbReference type="Pfam" id="PF01979"/>
    </source>
</evidence>
<feature type="binding site" evidence="11">
    <location>
        <begin position="306"/>
        <end position="308"/>
    </location>
    <ligand>
        <name>substrate</name>
    </ligand>
</feature>
<evidence type="ECO:0000256" key="6">
    <source>
        <dbReference type="ARBA" id="ARBA00023277"/>
    </source>
</evidence>
<dbReference type="Gene3D" id="3.20.20.140">
    <property type="entry name" value="Metal-dependent hydrolases"/>
    <property type="match status" value="1"/>
</dbReference>
<dbReference type="GO" id="GO:0046872">
    <property type="term" value="F:metal ion binding"/>
    <property type="evidence" value="ECO:0007669"/>
    <property type="project" value="UniProtKB-KW"/>
</dbReference>
<keyword evidence="4 12" id="KW-0479">Metal-binding</keyword>
<proteinExistence type="inferred from homology"/>
<dbReference type="FunFam" id="3.20.20.140:FF:000004">
    <property type="entry name" value="N-acetylglucosamine-6-phosphate deacetylase"/>
    <property type="match status" value="1"/>
</dbReference>
<sequence length="385" mass="42133">MLIKNAQIYTEQEVVNGHLLIDRGKIAQIYRELPQDLPKDIEMIEANYLNLIPGFIDTHIHGANGADVMDQTPESIETIAKFLVTEGTTSFLATTITQSKENIEHALENLAHYNNIDNGAEMIGIHLEGPFVEKSKAGAQPLEYIIKPDLELFNHWQQVANRTIKTVTIAPEHDQDFQFTSALRAENINVSAGHTAMNFSAMKQAVANGVNQVTHLCNAMNGIHHRDIGVVGGTFLLEDVYAEIIADGIHVDPAMLALIYQNIGPNRLILITDSMRAKGLHPGIYELGGQPVQVNEDRAVLANGVLAGSVLKMIDGAKQFFAIPEVTIHDIILMASINPAKQAGVFHEKGSIAVGKDADLLLVDNDLDLKLTFKKGKIVYQGVSQ</sequence>
<comment type="similarity">
    <text evidence="1 9">Belongs to the metallo-dependent hydrolases superfamily. NagA family.</text>
</comment>
<evidence type="ECO:0000313" key="14">
    <source>
        <dbReference type="EMBL" id="BAM48273.1"/>
    </source>
</evidence>
<feature type="domain" description="Amidohydrolase-related" evidence="13">
    <location>
        <begin position="51"/>
        <end position="379"/>
    </location>
</feature>
<dbReference type="EMBL" id="AP012050">
    <property type="protein sequence ID" value="BAM48273.1"/>
    <property type="molecule type" value="Genomic_DNA"/>
</dbReference>
<evidence type="ECO:0000256" key="4">
    <source>
        <dbReference type="ARBA" id="ARBA00022723"/>
    </source>
</evidence>
<comment type="cofactor">
    <cofactor evidence="12">
        <name>a divalent metal cation</name>
        <dbReference type="ChEBI" id="CHEBI:60240"/>
    </cofactor>
    <text evidence="12">Binds 1 divalent metal cation per subunit.</text>
</comment>
<dbReference type="EC" id="3.5.1.25" evidence="2"/>